<dbReference type="AlphaFoldDB" id="A0A939DWU0"/>
<dbReference type="EMBL" id="JAEMWU010000001">
    <property type="protein sequence ID" value="MBN8205697.1"/>
    <property type="molecule type" value="Genomic_DNA"/>
</dbReference>
<evidence type="ECO:0000256" key="2">
    <source>
        <dbReference type="ARBA" id="ARBA00022679"/>
    </source>
</evidence>
<comment type="caution">
    <text evidence="4">The sequence shown here is derived from an EMBL/GenBank/DDBJ whole genome shotgun (WGS) entry which is preliminary data.</text>
</comment>
<dbReference type="RefSeq" id="WP_206823452.1">
    <property type="nucleotide sequence ID" value="NZ_JAEMWU010000001.1"/>
</dbReference>
<dbReference type="Pfam" id="PF13579">
    <property type="entry name" value="Glyco_trans_4_4"/>
    <property type="match status" value="1"/>
</dbReference>
<proteinExistence type="predicted"/>
<protein>
    <submittedName>
        <fullName evidence="4">Glycosyltransferase</fullName>
    </submittedName>
</protein>
<dbReference type="Proteomes" id="UP000664385">
    <property type="component" value="Unassembled WGS sequence"/>
</dbReference>
<keyword evidence="1" id="KW-0328">Glycosyltransferase</keyword>
<organism evidence="4 5">
    <name type="scientific">Microbacterium esteraromaticum</name>
    <dbReference type="NCBI Taxonomy" id="57043"/>
    <lineage>
        <taxon>Bacteria</taxon>
        <taxon>Bacillati</taxon>
        <taxon>Actinomycetota</taxon>
        <taxon>Actinomycetes</taxon>
        <taxon>Micrococcales</taxon>
        <taxon>Microbacteriaceae</taxon>
        <taxon>Microbacterium</taxon>
    </lineage>
</organism>
<feature type="domain" description="Glycosyltransferase subfamily 4-like N-terminal" evidence="3">
    <location>
        <begin position="22"/>
        <end position="226"/>
    </location>
</feature>
<gene>
    <name evidence="4" type="ORF">JF543_06955</name>
</gene>
<dbReference type="GO" id="GO:0016757">
    <property type="term" value="F:glycosyltransferase activity"/>
    <property type="evidence" value="ECO:0007669"/>
    <property type="project" value="UniProtKB-KW"/>
</dbReference>
<evidence type="ECO:0000313" key="4">
    <source>
        <dbReference type="EMBL" id="MBN8205697.1"/>
    </source>
</evidence>
<accession>A0A939DWU0</accession>
<evidence type="ECO:0000256" key="1">
    <source>
        <dbReference type="ARBA" id="ARBA00022676"/>
    </source>
</evidence>
<evidence type="ECO:0000259" key="3">
    <source>
        <dbReference type="Pfam" id="PF13579"/>
    </source>
</evidence>
<dbReference type="InterPro" id="IPR028098">
    <property type="entry name" value="Glyco_trans_4-like_N"/>
</dbReference>
<name>A0A939DWU0_9MICO</name>
<sequence length="442" mass="48819">MKPHLLLTAWAFPPARTSGVHRAAGLARAFVAGGWDVTVLTAPRETFARQALIDESAAAGLATAVRIVEVPFASQAYDLDVSEWSWMRARQPELWNGLRLTRERRSFPEPGFGLWRRELERAAENVHRERAVDLALGTANPHVDFTPGHHLKQRFGVPTVMDFRDAWTVDVFSGNDRTDASEAERKVERELLLSADRVWFVNEPIRRWHAERHPSVSERMRVVSNGFDLVDGRSPAVPYRRIDAEAGLTFGYVGTINFGQFPAEALFAGWSLARSQDQLMARSRLILRGHLGRTGVASPQLQSLLDAASIDDVVYRGPVAKSDLADTYAQFDALVLALASGPGVTSGKVFEFAATGLPVVSVHDPDSAATDIMRTSPAWEASTSLEAQDIADAFIRTARRAREQSPAERDATIAWGAQWERGAQLAEGVRELTAFVNERKSK</sequence>
<dbReference type="Gene3D" id="3.40.50.2000">
    <property type="entry name" value="Glycogen Phosphorylase B"/>
    <property type="match status" value="2"/>
</dbReference>
<dbReference type="SUPFAM" id="SSF53756">
    <property type="entry name" value="UDP-Glycosyltransferase/glycogen phosphorylase"/>
    <property type="match status" value="1"/>
</dbReference>
<evidence type="ECO:0000313" key="5">
    <source>
        <dbReference type="Proteomes" id="UP000664385"/>
    </source>
</evidence>
<keyword evidence="2" id="KW-0808">Transferase</keyword>
<reference evidence="4" key="1">
    <citation type="submission" date="2020-12" db="EMBL/GenBank/DDBJ databases">
        <title>PHA producing bacteria isolated from mangrove.</title>
        <authorList>
            <person name="Zheng W."/>
            <person name="Yu S."/>
            <person name="Huang Y."/>
        </authorList>
    </citation>
    <scope>NUCLEOTIDE SEQUENCE</scope>
    <source>
        <strain evidence="4">GN8-5</strain>
    </source>
</reference>